<dbReference type="AlphaFoldDB" id="A0A6M1RVY8"/>
<evidence type="ECO:0000313" key="2">
    <source>
        <dbReference type="Proteomes" id="UP000477849"/>
    </source>
</evidence>
<dbReference type="EMBL" id="JAAKZH010000006">
    <property type="protein sequence ID" value="NGO65642.1"/>
    <property type="molecule type" value="Genomic_DNA"/>
</dbReference>
<sequence>MTPPDGGLYTWTVKWTEEWKAYDVLIVAVAEKHIEFGNALGPEPHYACPAVKNQGYLTSAEFDAGDITTISGEESA</sequence>
<proteinExistence type="predicted"/>
<dbReference type="Proteomes" id="UP000477849">
    <property type="component" value="Unassembled WGS sequence"/>
</dbReference>
<protein>
    <submittedName>
        <fullName evidence="1">Uncharacterized protein</fullName>
    </submittedName>
</protein>
<gene>
    <name evidence="1" type="ORF">G6N76_18380</name>
</gene>
<name>A0A6M1RVY8_9HYPH</name>
<reference evidence="1 2" key="1">
    <citation type="submission" date="2020-02" db="EMBL/GenBank/DDBJ databases">
        <title>Genome sequence of the type strain CCBAU10050 of Rhizobium daejeonense.</title>
        <authorList>
            <person name="Gao J."/>
            <person name="Sun J."/>
        </authorList>
    </citation>
    <scope>NUCLEOTIDE SEQUENCE [LARGE SCALE GENOMIC DNA]</scope>
    <source>
        <strain evidence="1 2">CCBAU10050</strain>
    </source>
</reference>
<dbReference type="RefSeq" id="WP_163898728.1">
    <property type="nucleotide sequence ID" value="NZ_CP048426.1"/>
</dbReference>
<evidence type="ECO:0000313" key="1">
    <source>
        <dbReference type="EMBL" id="NGO65642.1"/>
    </source>
</evidence>
<comment type="caution">
    <text evidence="1">The sequence shown here is derived from an EMBL/GenBank/DDBJ whole genome shotgun (WGS) entry which is preliminary data.</text>
</comment>
<organism evidence="1 2">
    <name type="scientific">Rhizobium daejeonense</name>
    <dbReference type="NCBI Taxonomy" id="240521"/>
    <lineage>
        <taxon>Bacteria</taxon>
        <taxon>Pseudomonadati</taxon>
        <taxon>Pseudomonadota</taxon>
        <taxon>Alphaproteobacteria</taxon>
        <taxon>Hyphomicrobiales</taxon>
        <taxon>Rhizobiaceae</taxon>
        <taxon>Rhizobium/Agrobacterium group</taxon>
        <taxon>Rhizobium</taxon>
    </lineage>
</organism>
<accession>A0A6M1RVY8</accession>
<keyword evidence="2" id="KW-1185">Reference proteome</keyword>